<feature type="transmembrane region" description="Helical" evidence="1">
    <location>
        <begin position="211"/>
        <end position="232"/>
    </location>
</feature>
<dbReference type="GeneID" id="303173111"/>
<keyword evidence="3" id="KW-1185">Reference proteome</keyword>
<sequence length="329" mass="34647">MNDAIHTYINGQFTTLPRTPEVERARQELLQMSEDKYTELVAAGVSANEATGRVITEFGNLDELADDLGIRAEFDGVSAVPPVPIATRADADKALAGGRRGGLLVGGGVLVILLALAAVSAMSDQLMTPAVLFPAVAIAVGLFIFGAFSMRPVGPFKTGDVRLDFSDASHFRQLAERSQWMFITGLVVGVGLLVLAPGVSGILSGLDLDGAAGPGFLVMIGLGVFVLVASANQHGTLQTLAKADRPAASIGAAFGGFGGSSEAEKRTNWRIGLIAPIYWPAIVAVYLGWSFISRDWHITWIIWPIAGIAFAVFVGILRAASQWNGRQAS</sequence>
<organism evidence="2 3">
    <name type="scientific">Agrococcus casei LMG 22410</name>
    <dbReference type="NCBI Taxonomy" id="1255656"/>
    <lineage>
        <taxon>Bacteria</taxon>
        <taxon>Bacillati</taxon>
        <taxon>Actinomycetota</taxon>
        <taxon>Actinomycetes</taxon>
        <taxon>Micrococcales</taxon>
        <taxon>Microbacteriaceae</taxon>
        <taxon>Agrococcus</taxon>
    </lineage>
</organism>
<dbReference type="EMBL" id="FUHU01000035">
    <property type="protein sequence ID" value="SJM61526.1"/>
    <property type="molecule type" value="Genomic_DNA"/>
</dbReference>
<dbReference type="InterPro" id="IPR047928">
    <property type="entry name" value="Perm_prefix_1"/>
</dbReference>
<reference evidence="2 3" key="1">
    <citation type="submission" date="2017-02" db="EMBL/GenBank/DDBJ databases">
        <authorList>
            <person name="Peterson S.W."/>
        </authorList>
    </citation>
    <scope>NUCLEOTIDE SEQUENCE [LARGE SCALE GENOMIC DNA]</scope>
    <source>
        <strain evidence="2 3">LMG 22410</strain>
    </source>
</reference>
<name>A0A1R4G026_9MICO</name>
<dbReference type="Proteomes" id="UP000195787">
    <property type="component" value="Unassembled WGS sequence"/>
</dbReference>
<dbReference type="OrthoDB" id="9815852at2"/>
<feature type="transmembrane region" description="Helical" evidence="1">
    <location>
        <begin position="103"/>
        <end position="123"/>
    </location>
</feature>
<evidence type="ECO:0000256" key="1">
    <source>
        <dbReference type="SAM" id="Phobius"/>
    </source>
</evidence>
<evidence type="ECO:0000313" key="2">
    <source>
        <dbReference type="EMBL" id="SJM61526.1"/>
    </source>
</evidence>
<feature type="transmembrane region" description="Helical" evidence="1">
    <location>
        <begin position="271"/>
        <end position="292"/>
    </location>
</feature>
<proteinExistence type="predicted"/>
<keyword evidence="1" id="KW-0472">Membrane</keyword>
<feature type="transmembrane region" description="Helical" evidence="1">
    <location>
        <begin position="298"/>
        <end position="320"/>
    </location>
</feature>
<protein>
    <submittedName>
        <fullName evidence="2">Uncharacterized protein</fullName>
    </submittedName>
</protein>
<feature type="transmembrane region" description="Helical" evidence="1">
    <location>
        <begin position="180"/>
        <end position="199"/>
    </location>
</feature>
<evidence type="ECO:0000313" key="3">
    <source>
        <dbReference type="Proteomes" id="UP000195787"/>
    </source>
</evidence>
<feature type="transmembrane region" description="Helical" evidence="1">
    <location>
        <begin position="129"/>
        <end position="148"/>
    </location>
</feature>
<dbReference type="AlphaFoldDB" id="A0A1R4G026"/>
<accession>A0A1R4G026</accession>
<keyword evidence="1" id="KW-0812">Transmembrane</keyword>
<gene>
    <name evidence="2" type="ORF">CZ674_07765</name>
</gene>
<dbReference type="RefSeq" id="WP_086991981.1">
    <property type="nucleotide sequence ID" value="NZ_FUHU01000035.1"/>
</dbReference>
<dbReference type="NCBIfam" id="NF038403">
    <property type="entry name" value="perm_prefix_1"/>
    <property type="match status" value="1"/>
</dbReference>
<keyword evidence="1" id="KW-1133">Transmembrane helix</keyword>